<evidence type="ECO:0000256" key="1">
    <source>
        <dbReference type="SAM" id="MobiDB-lite"/>
    </source>
</evidence>
<feature type="compositionally biased region" description="Basic and acidic residues" evidence="1">
    <location>
        <begin position="1"/>
        <end position="11"/>
    </location>
</feature>
<keyword evidence="3" id="KW-1185">Reference proteome</keyword>
<sequence>MSSDCEPRYDENGGEEWETGVGFSGGVGFSRGLGVIALGDMYGDCKAETKADEGGDTSGELYGDDSIEFFKFGEFESEFEQPRGVEMFLPVLLPEVEILM</sequence>
<evidence type="ECO:0000313" key="3">
    <source>
        <dbReference type="Proteomes" id="UP001141253"/>
    </source>
</evidence>
<comment type="caution">
    <text evidence="2">The sequence shown here is derived from an EMBL/GenBank/DDBJ whole genome shotgun (WGS) entry which is preliminary data.</text>
</comment>
<reference evidence="2" key="1">
    <citation type="submission" date="2022-10" db="EMBL/GenBank/DDBJ databases">
        <authorList>
            <person name="Hyden B.L."/>
            <person name="Feng K."/>
            <person name="Yates T."/>
            <person name="Jawdy S."/>
            <person name="Smart L.B."/>
            <person name="Muchero W."/>
        </authorList>
    </citation>
    <scope>NUCLEOTIDE SEQUENCE</scope>
    <source>
        <tissue evidence="2">Shoot tip</tissue>
    </source>
</reference>
<gene>
    <name evidence="2" type="ORF">OIU77_015683</name>
</gene>
<reference evidence="2" key="2">
    <citation type="journal article" date="2023" name="Int. J. Mol. Sci.">
        <title>De Novo Assembly and Annotation of 11 Diverse Shrub Willow (Salix) Genomes Reveals Novel Gene Organization in Sex-Linked Regions.</title>
        <authorList>
            <person name="Hyden B."/>
            <person name="Feng K."/>
            <person name="Yates T.B."/>
            <person name="Jawdy S."/>
            <person name="Cereghino C."/>
            <person name="Smart L.B."/>
            <person name="Muchero W."/>
        </authorList>
    </citation>
    <scope>NUCLEOTIDE SEQUENCE</scope>
    <source>
        <tissue evidence="2">Shoot tip</tissue>
    </source>
</reference>
<organism evidence="2 3">
    <name type="scientific">Salix suchowensis</name>
    <dbReference type="NCBI Taxonomy" id="1278906"/>
    <lineage>
        <taxon>Eukaryota</taxon>
        <taxon>Viridiplantae</taxon>
        <taxon>Streptophyta</taxon>
        <taxon>Embryophyta</taxon>
        <taxon>Tracheophyta</taxon>
        <taxon>Spermatophyta</taxon>
        <taxon>Magnoliopsida</taxon>
        <taxon>eudicotyledons</taxon>
        <taxon>Gunneridae</taxon>
        <taxon>Pentapetalae</taxon>
        <taxon>rosids</taxon>
        <taxon>fabids</taxon>
        <taxon>Malpighiales</taxon>
        <taxon>Salicaceae</taxon>
        <taxon>Saliceae</taxon>
        <taxon>Salix</taxon>
    </lineage>
</organism>
<accession>A0ABQ8ZHS5</accession>
<protein>
    <submittedName>
        <fullName evidence="2">Uncharacterized protein</fullName>
    </submittedName>
</protein>
<dbReference type="EMBL" id="JAPFFI010000027">
    <property type="protein sequence ID" value="KAJ6301428.1"/>
    <property type="molecule type" value="Genomic_DNA"/>
</dbReference>
<dbReference type="Proteomes" id="UP001141253">
    <property type="component" value="Chromosome 16"/>
</dbReference>
<evidence type="ECO:0000313" key="2">
    <source>
        <dbReference type="EMBL" id="KAJ6301428.1"/>
    </source>
</evidence>
<name>A0ABQ8ZHS5_9ROSI</name>
<feature type="region of interest" description="Disordered" evidence="1">
    <location>
        <begin position="1"/>
        <end position="22"/>
    </location>
</feature>
<proteinExistence type="predicted"/>
<feature type="non-terminal residue" evidence="2">
    <location>
        <position position="100"/>
    </location>
</feature>